<feature type="domain" description="Ig-like" evidence="3">
    <location>
        <begin position="21"/>
        <end position="128"/>
    </location>
</feature>
<evidence type="ECO:0000313" key="5">
    <source>
        <dbReference type="Proteomes" id="UP000015104"/>
    </source>
</evidence>
<dbReference type="AlphaFoldDB" id="T1JTG2"/>
<dbReference type="EMBL" id="CAEY01000477">
    <property type="status" value="NOT_ANNOTATED_CDS"/>
    <property type="molecule type" value="Genomic_DNA"/>
</dbReference>
<dbReference type="PROSITE" id="PS50835">
    <property type="entry name" value="IG_LIKE"/>
    <property type="match status" value="2"/>
</dbReference>
<evidence type="ECO:0000313" key="4">
    <source>
        <dbReference type="EnsemblMetazoa" id="tetur01g14020.1"/>
    </source>
</evidence>
<dbReference type="InterPro" id="IPR013162">
    <property type="entry name" value="CD80_C2-set"/>
</dbReference>
<sequence>MNQGIILFTLLQGLISFIDCLKIVMLEVPSPTIAGESVELTCSYDLEDDKLYSVKWYKDGSEFYRYVPKDWPHAQVLPMEGIKVDTSRSASSSVYLRYVDLNSAGKYRCEISAEAPSFNTAADEREMVIYALPIEVPQISIGQRKYNPGEEVTANCTSPKSKPTAKLSWFINDSPVEGSEFKADYSATLHNDGLESSFISLNFVIQPQHFIKDIIILKCVSVIVQVNKKTETQVTLYRTDSLKSKSDNLQRNSVSENLSQVGDFACPRIRSRNHLELIMIIVIILITFNNFNPMDT</sequence>
<dbReference type="Proteomes" id="UP000015104">
    <property type="component" value="Unassembled WGS sequence"/>
</dbReference>
<feature type="signal peptide" evidence="2">
    <location>
        <begin position="1"/>
        <end position="20"/>
    </location>
</feature>
<dbReference type="Gene3D" id="2.60.40.10">
    <property type="entry name" value="Immunoglobulins"/>
    <property type="match status" value="2"/>
</dbReference>
<dbReference type="OMA" id="KDWPHAQ"/>
<evidence type="ECO:0000259" key="3">
    <source>
        <dbReference type="PROSITE" id="PS50835"/>
    </source>
</evidence>
<dbReference type="EnsemblMetazoa" id="tetur01g14020.1">
    <property type="protein sequence ID" value="tetur01g14020.1"/>
    <property type="gene ID" value="tetur01g14020"/>
</dbReference>
<evidence type="ECO:0000256" key="1">
    <source>
        <dbReference type="ARBA" id="ARBA00023157"/>
    </source>
</evidence>
<gene>
    <name evidence="4" type="primary">107370745</name>
</gene>
<dbReference type="KEGG" id="tut:107370745"/>
<feature type="chain" id="PRO_5004580618" description="Ig-like domain-containing protein" evidence="2">
    <location>
        <begin position="21"/>
        <end position="296"/>
    </location>
</feature>
<dbReference type="PANTHER" id="PTHR21261">
    <property type="entry name" value="BEAT PROTEIN"/>
    <property type="match status" value="1"/>
</dbReference>
<dbReference type="FunFam" id="2.60.40.10:FF:000437">
    <property type="entry name" value="Beat-IIIc, isoform A"/>
    <property type="match status" value="1"/>
</dbReference>
<reference evidence="5" key="1">
    <citation type="submission" date="2011-08" db="EMBL/GenBank/DDBJ databases">
        <authorList>
            <person name="Rombauts S."/>
        </authorList>
    </citation>
    <scope>NUCLEOTIDE SEQUENCE</scope>
    <source>
        <strain evidence="5">London</strain>
    </source>
</reference>
<dbReference type="STRING" id="32264.T1JTG2"/>
<accession>T1JTG2</accession>
<dbReference type="HOGENOM" id="CLU_046048_0_2_1"/>
<dbReference type="InterPro" id="IPR013151">
    <property type="entry name" value="Immunoglobulin_dom"/>
</dbReference>
<reference evidence="4" key="2">
    <citation type="submission" date="2015-06" db="UniProtKB">
        <authorList>
            <consortium name="EnsemblMetazoa"/>
        </authorList>
    </citation>
    <scope>IDENTIFICATION</scope>
</reference>
<feature type="domain" description="Ig-like" evidence="3">
    <location>
        <begin position="137"/>
        <end position="235"/>
    </location>
</feature>
<dbReference type="InterPro" id="IPR013783">
    <property type="entry name" value="Ig-like_fold"/>
</dbReference>
<dbReference type="Pfam" id="PF00047">
    <property type="entry name" value="ig"/>
    <property type="match status" value="1"/>
</dbReference>
<organism evidence="4 5">
    <name type="scientific">Tetranychus urticae</name>
    <name type="common">Two-spotted spider mite</name>
    <dbReference type="NCBI Taxonomy" id="32264"/>
    <lineage>
        <taxon>Eukaryota</taxon>
        <taxon>Metazoa</taxon>
        <taxon>Ecdysozoa</taxon>
        <taxon>Arthropoda</taxon>
        <taxon>Chelicerata</taxon>
        <taxon>Arachnida</taxon>
        <taxon>Acari</taxon>
        <taxon>Acariformes</taxon>
        <taxon>Trombidiformes</taxon>
        <taxon>Prostigmata</taxon>
        <taxon>Eleutherengona</taxon>
        <taxon>Raphignathae</taxon>
        <taxon>Tetranychoidea</taxon>
        <taxon>Tetranychidae</taxon>
        <taxon>Tetranychus</taxon>
    </lineage>
</organism>
<dbReference type="InterPro" id="IPR036179">
    <property type="entry name" value="Ig-like_dom_sf"/>
</dbReference>
<name>T1JTG2_TETUR</name>
<dbReference type="PANTHER" id="PTHR21261:SF15">
    <property type="entry name" value="BEATEN PATH IIIA, ISOFORM D-RELATED"/>
    <property type="match status" value="1"/>
</dbReference>
<evidence type="ECO:0000256" key="2">
    <source>
        <dbReference type="SAM" id="SignalP"/>
    </source>
</evidence>
<dbReference type="SUPFAM" id="SSF48726">
    <property type="entry name" value="Immunoglobulin"/>
    <property type="match status" value="1"/>
</dbReference>
<dbReference type="OrthoDB" id="10015491at2759"/>
<dbReference type="Pfam" id="PF08205">
    <property type="entry name" value="C2-set_2"/>
    <property type="match status" value="1"/>
</dbReference>
<protein>
    <recommendedName>
        <fullName evidence="3">Ig-like domain-containing protein</fullName>
    </recommendedName>
</protein>
<dbReference type="eggNOG" id="ENOG502QU73">
    <property type="taxonomic scope" value="Eukaryota"/>
</dbReference>
<keyword evidence="5" id="KW-1185">Reference proteome</keyword>
<proteinExistence type="predicted"/>
<keyword evidence="1" id="KW-1015">Disulfide bond</keyword>
<keyword evidence="2" id="KW-0732">Signal</keyword>
<dbReference type="InterPro" id="IPR007110">
    <property type="entry name" value="Ig-like_dom"/>
</dbReference>